<organism evidence="2 3">
    <name type="scientific">Eumeta variegata</name>
    <name type="common">Bagworm moth</name>
    <name type="synonym">Eumeta japonica</name>
    <dbReference type="NCBI Taxonomy" id="151549"/>
    <lineage>
        <taxon>Eukaryota</taxon>
        <taxon>Metazoa</taxon>
        <taxon>Ecdysozoa</taxon>
        <taxon>Arthropoda</taxon>
        <taxon>Hexapoda</taxon>
        <taxon>Insecta</taxon>
        <taxon>Pterygota</taxon>
        <taxon>Neoptera</taxon>
        <taxon>Endopterygota</taxon>
        <taxon>Lepidoptera</taxon>
        <taxon>Glossata</taxon>
        <taxon>Ditrysia</taxon>
        <taxon>Tineoidea</taxon>
        <taxon>Psychidae</taxon>
        <taxon>Oiketicinae</taxon>
        <taxon>Eumeta</taxon>
    </lineage>
</organism>
<protein>
    <submittedName>
        <fullName evidence="2">Uncharacterized protein</fullName>
    </submittedName>
</protein>
<evidence type="ECO:0000313" key="2">
    <source>
        <dbReference type="EMBL" id="GBP98316.1"/>
    </source>
</evidence>
<proteinExistence type="predicted"/>
<evidence type="ECO:0000313" key="3">
    <source>
        <dbReference type="Proteomes" id="UP000299102"/>
    </source>
</evidence>
<dbReference type="EMBL" id="BGZK01003119">
    <property type="protein sequence ID" value="GBP98316.1"/>
    <property type="molecule type" value="Genomic_DNA"/>
</dbReference>
<comment type="caution">
    <text evidence="2">The sequence shown here is derived from an EMBL/GenBank/DDBJ whole genome shotgun (WGS) entry which is preliminary data.</text>
</comment>
<keyword evidence="1" id="KW-1133">Transmembrane helix</keyword>
<evidence type="ECO:0000256" key="1">
    <source>
        <dbReference type="SAM" id="Phobius"/>
    </source>
</evidence>
<keyword evidence="1" id="KW-0472">Membrane</keyword>
<name>A0A4C2ACE0_EUMVA</name>
<dbReference type="Proteomes" id="UP000299102">
    <property type="component" value="Unassembled WGS sequence"/>
</dbReference>
<feature type="transmembrane region" description="Helical" evidence="1">
    <location>
        <begin position="91"/>
        <end position="113"/>
    </location>
</feature>
<gene>
    <name evidence="2" type="ORF">EVAR_62639_1</name>
</gene>
<dbReference type="AlphaFoldDB" id="A0A4C2ACE0"/>
<keyword evidence="3" id="KW-1185">Reference proteome</keyword>
<sequence length="144" mass="16028">MSKSGGNPEEREAIAVSLDIAKAFGMVLKKALFFRLLKEKCRWIGPATSILCWPGWRVLSRLSLTTLMTHVLVNMQITLSRIHNTMSQTQMLADAAAVTVISYLLALPLALLIEYPAVQLYKAVVDISSRKETENHTSVKSKQL</sequence>
<keyword evidence="1" id="KW-0812">Transmembrane</keyword>
<reference evidence="2 3" key="1">
    <citation type="journal article" date="2019" name="Commun. Biol.">
        <title>The bagworm genome reveals a unique fibroin gene that provides high tensile strength.</title>
        <authorList>
            <person name="Kono N."/>
            <person name="Nakamura H."/>
            <person name="Ohtoshi R."/>
            <person name="Tomita M."/>
            <person name="Numata K."/>
            <person name="Arakawa K."/>
        </authorList>
    </citation>
    <scope>NUCLEOTIDE SEQUENCE [LARGE SCALE GENOMIC DNA]</scope>
</reference>
<accession>A0A4C2ACE0</accession>